<dbReference type="GO" id="GO:0005634">
    <property type="term" value="C:nucleus"/>
    <property type="evidence" value="ECO:0007669"/>
    <property type="project" value="UniProtKB-SubCell"/>
</dbReference>
<dbReference type="InterPro" id="IPR003657">
    <property type="entry name" value="WRKY_dom"/>
</dbReference>
<keyword evidence="5" id="KW-0539">Nucleus</keyword>
<name>A0ABD3B922_9LAMI</name>
<evidence type="ECO:0000256" key="3">
    <source>
        <dbReference type="ARBA" id="ARBA00023125"/>
    </source>
</evidence>
<keyword evidence="9" id="KW-1185">Reference proteome</keyword>
<dbReference type="Proteomes" id="UP001632038">
    <property type="component" value="Unassembled WGS sequence"/>
</dbReference>
<dbReference type="InterPro" id="IPR044810">
    <property type="entry name" value="WRKY_plant"/>
</dbReference>
<evidence type="ECO:0000256" key="1">
    <source>
        <dbReference type="ARBA" id="ARBA00004123"/>
    </source>
</evidence>
<keyword evidence="2" id="KW-0805">Transcription regulation</keyword>
<feature type="domain" description="WRKY" evidence="7">
    <location>
        <begin position="207"/>
        <end position="273"/>
    </location>
</feature>
<dbReference type="GO" id="GO:0005516">
    <property type="term" value="F:calmodulin binding"/>
    <property type="evidence" value="ECO:0007669"/>
    <property type="project" value="UniProtKB-ARBA"/>
</dbReference>
<feature type="compositionally biased region" description="Polar residues" evidence="6">
    <location>
        <begin position="83"/>
        <end position="92"/>
    </location>
</feature>
<evidence type="ECO:0000256" key="2">
    <source>
        <dbReference type="ARBA" id="ARBA00023015"/>
    </source>
</evidence>
<evidence type="ECO:0000313" key="8">
    <source>
        <dbReference type="EMBL" id="KAL3613850.1"/>
    </source>
</evidence>
<dbReference type="PANTHER" id="PTHR31282">
    <property type="entry name" value="WRKY TRANSCRIPTION FACTOR 21-RELATED"/>
    <property type="match status" value="1"/>
</dbReference>
<dbReference type="InterPro" id="IPR036576">
    <property type="entry name" value="WRKY_dom_sf"/>
</dbReference>
<evidence type="ECO:0000313" key="9">
    <source>
        <dbReference type="Proteomes" id="UP001632038"/>
    </source>
</evidence>
<dbReference type="FunFam" id="2.20.25.80:FF:000004">
    <property type="entry name" value="WRKY transcription factor 65"/>
    <property type="match status" value="1"/>
</dbReference>
<dbReference type="Gene3D" id="2.20.25.80">
    <property type="entry name" value="WRKY domain"/>
    <property type="match status" value="1"/>
</dbReference>
<dbReference type="Pfam" id="PF10533">
    <property type="entry name" value="Plant_zn_clust"/>
    <property type="match status" value="1"/>
</dbReference>
<organism evidence="8 9">
    <name type="scientific">Castilleja foliolosa</name>
    <dbReference type="NCBI Taxonomy" id="1961234"/>
    <lineage>
        <taxon>Eukaryota</taxon>
        <taxon>Viridiplantae</taxon>
        <taxon>Streptophyta</taxon>
        <taxon>Embryophyta</taxon>
        <taxon>Tracheophyta</taxon>
        <taxon>Spermatophyta</taxon>
        <taxon>Magnoliopsida</taxon>
        <taxon>eudicotyledons</taxon>
        <taxon>Gunneridae</taxon>
        <taxon>Pentapetalae</taxon>
        <taxon>asterids</taxon>
        <taxon>lamiids</taxon>
        <taxon>Lamiales</taxon>
        <taxon>Orobanchaceae</taxon>
        <taxon>Pedicularideae</taxon>
        <taxon>Castillejinae</taxon>
        <taxon>Castilleja</taxon>
    </lineage>
</organism>
<dbReference type="GO" id="GO:0003677">
    <property type="term" value="F:DNA binding"/>
    <property type="evidence" value="ECO:0007669"/>
    <property type="project" value="UniProtKB-KW"/>
</dbReference>
<evidence type="ECO:0000256" key="5">
    <source>
        <dbReference type="ARBA" id="ARBA00023242"/>
    </source>
</evidence>
<protein>
    <submittedName>
        <fullName evidence="8">WRKY transcription factor</fullName>
    </submittedName>
</protein>
<comment type="subcellular location">
    <subcellularLocation>
        <location evidence="1">Nucleus</location>
    </subcellularLocation>
</comment>
<gene>
    <name evidence="8" type="primary">WRKY17_3</name>
    <name evidence="8" type="ORF">CASFOL_041924</name>
</gene>
<dbReference type="PROSITE" id="PS50811">
    <property type="entry name" value="WRKY"/>
    <property type="match status" value="1"/>
</dbReference>
<dbReference type="EMBL" id="JAVIJP010000107">
    <property type="protein sequence ID" value="KAL3613850.1"/>
    <property type="molecule type" value="Genomic_DNA"/>
</dbReference>
<evidence type="ECO:0000256" key="6">
    <source>
        <dbReference type="SAM" id="MobiDB-lite"/>
    </source>
</evidence>
<feature type="region of interest" description="Disordered" evidence="6">
    <location>
        <begin position="69"/>
        <end position="92"/>
    </location>
</feature>
<sequence>MTMGLINYTKLNEQKAIHEAASSGLKSMDHLIQAVSQQQQLDCREIVNSAFSKFRKVNTILNRTGHARFRRGPVQPQPAALTPVQNHNLSSVSTQPLSRFSISPAPEMQAQPLTKAALSTSGNSSSTFLSSITGEGSVSNGKGGSPSMCVLPPPVSAGKPPLSGKRYREHDHSDNISGKTSGSSHCHCKRRKFKLNRKIRVPAISSNVADIPPDEFAWRKYGQKPIKGSLYPRAYYKCSMDSECPARKHVERATDDPTMLTVTYDGEHKHNNQCAMHGIPAPTQVSS</sequence>
<keyword evidence="4" id="KW-0804">Transcription</keyword>
<feature type="region of interest" description="Disordered" evidence="6">
    <location>
        <begin position="132"/>
        <end position="185"/>
    </location>
</feature>
<dbReference type="AlphaFoldDB" id="A0ABD3B922"/>
<dbReference type="SUPFAM" id="SSF118290">
    <property type="entry name" value="WRKY DNA-binding domain"/>
    <property type="match status" value="1"/>
</dbReference>
<feature type="compositionally biased region" description="Polar residues" evidence="6">
    <location>
        <begin position="175"/>
        <end position="184"/>
    </location>
</feature>
<keyword evidence="3" id="KW-0238">DNA-binding</keyword>
<reference evidence="9" key="1">
    <citation type="journal article" date="2024" name="IScience">
        <title>Strigolactones Initiate the Formation of Haustorium-like Structures in Castilleja.</title>
        <authorList>
            <person name="Buerger M."/>
            <person name="Peterson D."/>
            <person name="Chory J."/>
        </authorList>
    </citation>
    <scope>NUCLEOTIDE SEQUENCE [LARGE SCALE GENOMIC DNA]</scope>
</reference>
<dbReference type="SMART" id="SM00774">
    <property type="entry name" value="WRKY"/>
    <property type="match status" value="1"/>
</dbReference>
<dbReference type="Pfam" id="PF03106">
    <property type="entry name" value="WRKY"/>
    <property type="match status" value="1"/>
</dbReference>
<accession>A0ABD3B922</accession>
<dbReference type="InterPro" id="IPR018872">
    <property type="entry name" value="Zn-cluster-dom"/>
</dbReference>
<comment type="caution">
    <text evidence="8">The sequence shown here is derived from an EMBL/GenBank/DDBJ whole genome shotgun (WGS) entry which is preliminary data.</text>
</comment>
<evidence type="ECO:0000256" key="4">
    <source>
        <dbReference type="ARBA" id="ARBA00023163"/>
    </source>
</evidence>
<proteinExistence type="predicted"/>
<evidence type="ECO:0000259" key="7">
    <source>
        <dbReference type="PROSITE" id="PS50811"/>
    </source>
</evidence>